<dbReference type="GO" id="GO:0005576">
    <property type="term" value="C:extracellular region"/>
    <property type="evidence" value="ECO:0007669"/>
    <property type="project" value="UniProtKB-SubCell"/>
</dbReference>
<proteinExistence type="inferred from homology"/>
<dbReference type="InterPro" id="IPR001148">
    <property type="entry name" value="CA_dom"/>
</dbReference>
<dbReference type="OrthoDB" id="429145at2759"/>
<protein>
    <recommendedName>
        <fullName evidence="3">carbonic anhydrase</fullName>
        <ecNumber evidence="3">4.2.1.1</ecNumber>
    </recommendedName>
</protein>
<evidence type="ECO:0000256" key="5">
    <source>
        <dbReference type="ARBA" id="ARBA00022723"/>
    </source>
</evidence>
<dbReference type="PANTHER" id="PTHR18952">
    <property type="entry name" value="CARBONIC ANHYDRASE"/>
    <property type="match status" value="1"/>
</dbReference>
<keyword evidence="8 11" id="KW-0456">Lyase</keyword>
<dbReference type="Proteomes" id="UP000507470">
    <property type="component" value="Unassembled WGS sequence"/>
</dbReference>
<organism evidence="11 12">
    <name type="scientific">Mytilus coruscus</name>
    <name type="common">Sea mussel</name>
    <dbReference type="NCBI Taxonomy" id="42192"/>
    <lineage>
        <taxon>Eukaryota</taxon>
        <taxon>Metazoa</taxon>
        <taxon>Spiralia</taxon>
        <taxon>Lophotrochozoa</taxon>
        <taxon>Mollusca</taxon>
        <taxon>Bivalvia</taxon>
        <taxon>Autobranchia</taxon>
        <taxon>Pteriomorphia</taxon>
        <taxon>Mytilida</taxon>
        <taxon>Mytiloidea</taxon>
        <taxon>Mytilidae</taxon>
        <taxon>Mytilinae</taxon>
        <taxon>Mytilus</taxon>
    </lineage>
</organism>
<keyword evidence="4" id="KW-0964">Secreted</keyword>
<evidence type="ECO:0000256" key="4">
    <source>
        <dbReference type="ARBA" id="ARBA00022525"/>
    </source>
</evidence>
<evidence type="ECO:0000256" key="6">
    <source>
        <dbReference type="ARBA" id="ARBA00022833"/>
    </source>
</evidence>
<dbReference type="CDD" id="cd00326">
    <property type="entry name" value="alpha_CA"/>
    <property type="match status" value="1"/>
</dbReference>
<dbReference type="Gene3D" id="3.10.200.10">
    <property type="entry name" value="Alpha carbonic anhydrase"/>
    <property type="match status" value="1"/>
</dbReference>
<dbReference type="PROSITE" id="PS51144">
    <property type="entry name" value="ALPHA_CA_2"/>
    <property type="match status" value="1"/>
</dbReference>
<comment type="catalytic activity">
    <reaction evidence="9">
        <text>hydrogencarbonate + H(+) = CO2 + H2O</text>
        <dbReference type="Rhea" id="RHEA:10748"/>
        <dbReference type="ChEBI" id="CHEBI:15377"/>
        <dbReference type="ChEBI" id="CHEBI:15378"/>
        <dbReference type="ChEBI" id="CHEBI:16526"/>
        <dbReference type="ChEBI" id="CHEBI:17544"/>
        <dbReference type="EC" id="4.2.1.1"/>
    </reaction>
</comment>
<name>A0A6J8D937_MYTCO</name>
<comment type="similarity">
    <text evidence="2">Belongs to the alpha-carbonic anhydrase family.</text>
</comment>
<evidence type="ECO:0000313" key="11">
    <source>
        <dbReference type="EMBL" id="CAC5405228.1"/>
    </source>
</evidence>
<evidence type="ECO:0000259" key="10">
    <source>
        <dbReference type="PROSITE" id="PS51144"/>
    </source>
</evidence>
<comment type="subcellular location">
    <subcellularLocation>
        <location evidence="1">Secreted</location>
    </subcellularLocation>
</comment>
<accession>A0A6J8D937</accession>
<dbReference type="InterPro" id="IPR036398">
    <property type="entry name" value="CA_dom_sf"/>
</dbReference>
<evidence type="ECO:0000256" key="3">
    <source>
        <dbReference type="ARBA" id="ARBA00012925"/>
    </source>
</evidence>
<keyword evidence="12" id="KW-1185">Reference proteome</keyword>
<evidence type="ECO:0000256" key="9">
    <source>
        <dbReference type="ARBA" id="ARBA00048348"/>
    </source>
</evidence>
<dbReference type="EC" id="4.2.1.1" evidence="3"/>
<dbReference type="FunFam" id="3.10.200.10:FF:000003">
    <property type="entry name" value="Carbonic anhydrase 12"/>
    <property type="match status" value="1"/>
</dbReference>
<evidence type="ECO:0000313" key="12">
    <source>
        <dbReference type="Proteomes" id="UP000507470"/>
    </source>
</evidence>
<evidence type="ECO:0000256" key="1">
    <source>
        <dbReference type="ARBA" id="ARBA00004613"/>
    </source>
</evidence>
<dbReference type="SMART" id="SM01057">
    <property type="entry name" value="Carb_anhydrase"/>
    <property type="match status" value="1"/>
</dbReference>
<sequence>MCTRISRLVFVKSSRSIFHGLIRKAHSWGYRQGIVPEQWHTLFPLCNGKFQSPIDIKTSDVMYDSSLENFNLEELEKTRDVDMVLCTNHGRSIQVNLQGHDIKVTGGSLPGTYKVEQFHFHWGPNNNVGSEHTYDGKQVTAELHIVMHLDKYSNAGEALKNENGLAVLGYLIDVGSHNKNYDEITDKLKNVQKQEDILPLQSFKLSSLLPPSKCYYRYFGSMTTPPCAPVIWTMFKENIYLSENQLQEFRNLGNTDMDLIHNCRSPRPLDGRIVTSNCNNSS</sequence>
<dbReference type="GO" id="GO:0004089">
    <property type="term" value="F:carbonate dehydratase activity"/>
    <property type="evidence" value="ECO:0007669"/>
    <property type="project" value="UniProtKB-EC"/>
</dbReference>
<gene>
    <name evidence="11" type="ORF">MCOR_38939</name>
</gene>
<keyword evidence="7" id="KW-0325">Glycoprotein</keyword>
<reference evidence="11 12" key="1">
    <citation type="submission" date="2020-06" db="EMBL/GenBank/DDBJ databases">
        <authorList>
            <person name="Li R."/>
            <person name="Bekaert M."/>
        </authorList>
    </citation>
    <scope>NUCLEOTIDE SEQUENCE [LARGE SCALE GENOMIC DNA]</scope>
    <source>
        <strain evidence="12">wild</strain>
    </source>
</reference>
<dbReference type="AlphaFoldDB" id="A0A6J8D937"/>
<evidence type="ECO:0000256" key="2">
    <source>
        <dbReference type="ARBA" id="ARBA00010718"/>
    </source>
</evidence>
<dbReference type="GO" id="GO:0008270">
    <property type="term" value="F:zinc ion binding"/>
    <property type="evidence" value="ECO:0007669"/>
    <property type="project" value="InterPro"/>
</dbReference>
<dbReference type="EMBL" id="CACVKT020007113">
    <property type="protein sequence ID" value="CAC5405228.1"/>
    <property type="molecule type" value="Genomic_DNA"/>
</dbReference>
<dbReference type="Pfam" id="PF00194">
    <property type="entry name" value="Carb_anhydrase"/>
    <property type="match status" value="1"/>
</dbReference>
<keyword evidence="5" id="KW-0479">Metal-binding</keyword>
<dbReference type="PANTHER" id="PTHR18952:SF265">
    <property type="entry name" value="CARBONIC ANHYDRASE"/>
    <property type="match status" value="1"/>
</dbReference>
<dbReference type="SUPFAM" id="SSF51069">
    <property type="entry name" value="Carbonic anhydrase"/>
    <property type="match status" value="1"/>
</dbReference>
<feature type="domain" description="Alpha-carbonic anhydrase" evidence="10">
    <location>
        <begin position="26"/>
        <end position="278"/>
    </location>
</feature>
<evidence type="ECO:0000256" key="8">
    <source>
        <dbReference type="ARBA" id="ARBA00023239"/>
    </source>
</evidence>
<dbReference type="InterPro" id="IPR023561">
    <property type="entry name" value="Carbonic_anhydrase_a-class"/>
</dbReference>
<keyword evidence="6" id="KW-0862">Zinc</keyword>
<evidence type="ECO:0000256" key="7">
    <source>
        <dbReference type="ARBA" id="ARBA00023180"/>
    </source>
</evidence>